<evidence type="ECO:0000259" key="5">
    <source>
        <dbReference type="PROSITE" id="PS50977"/>
    </source>
</evidence>
<dbReference type="SUPFAM" id="SSF46689">
    <property type="entry name" value="Homeodomain-like"/>
    <property type="match status" value="1"/>
</dbReference>
<dbReference type="Pfam" id="PF00440">
    <property type="entry name" value="TetR_N"/>
    <property type="match status" value="1"/>
</dbReference>
<sequence>MKRDELLDAAERLLAERGAQALTLATVAQTAGVSKGGLLYHFNSKEVLIRALVERLIADFDQLVGEHPPPGGPSGPPRTYTERYVHATFAALRTGRLRRWACVTGAAGDPDLLAPLREAMARWHSAELAGEPDPAVSEVVRLACEGVWEVATHAPGLYSPQHYDDLEQRLLAMLH</sequence>
<dbReference type="PANTHER" id="PTHR30055:SF234">
    <property type="entry name" value="HTH-TYPE TRANSCRIPTIONAL REGULATOR BETI"/>
    <property type="match status" value="1"/>
</dbReference>
<dbReference type="PANTHER" id="PTHR30055">
    <property type="entry name" value="HTH-TYPE TRANSCRIPTIONAL REGULATOR RUTR"/>
    <property type="match status" value="1"/>
</dbReference>
<evidence type="ECO:0000256" key="2">
    <source>
        <dbReference type="ARBA" id="ARBA00023125"/>
    </source>
</evidence>
<reference evidence="6 7" key="1">
    <citation type="submission" date="2018-06" db="EMBL/GenBank/DDBJ databases">
        <title>Sphaerisporangium craniellae sp. nov., isolated from a marine sponge in the South China Sea.</title>
        <authorList>
            <person name="Li L."/>
        </authorList>
    </citation>
    <scope>NUCLEOTIDE SEQUENCE [LARGE SCALE GENOMIC DNA]</scope>
    <source>
        <strain evidence="6 7">LHW63015</strain>
    </source>
</reference>
<dbReference type="GO" id="GO:0000976">
    <property type="term" value="F:transcription cis-regulatory region binding"/>
    <property type="evidence" value="ECO:0007669"/>
    <property type="project" value="TreeGrafter"/>
</dbReference>
<gene>
    <name evidence="6" type="ORF">DP939_41570</name>
</gene>
<protein>
    <submittedName>
        <fullName evidence="6">TetR/AcrR family transcriptional regulator</fullName>
    </submittedName>
</protein>
<keyword evidence="3" id="KW-0804">Transcription</keyword>
<keyword evidence="7" id="KW-1185">Reference proteome</keyword>
<dbReference type="Proteomes" id="UP000253303">
    <property type="component" value="Unassembled WGS sequence"/>
</dbReference>
<dbReference type="InterPro" id="IPR001647">
    <property type="entry name" value="HTH_TetR"/>
</dbReference>
<evidence type="ECO:0000313" key="7">
    <source>
        <dbReference type="Proteomes" id="UP000253303"/>
    </source>
</evidence>
<dbReference type="OrthoDB" id="9806334at2"/>
<name>A0A366LK56_9ACTN</name>
<dbReference type="EMBL" id="QMEY01000035">
    <property type="protein sequence ID" value="RBQ14306.1"/>
    <property type="molecule type" value="Genomic_DNA"/>
</dbReference>
<evidence type="ECO:0000313" key="6">
    <source>
        <dbReference type="EMBL" id="RBQ14306.1"/>
    </source>
</evidence>
<dbReference type="InterPro" id="IPR041479">
    <property type="entry name" value="TetR_CgmR_C"/>
</dbReference>
<dbReference type="AlphaFoldDB" id="A0A366LK56"/>
<feature type="domain" description="HTH tetR-type" evidence="5">
    <location>
        <begin position="1"/>
        <end position="60"/>
    </location>
</feature>
<evidence type="ECO:0000256" key="4">
    <source>
        <dbReference type="PROSITE-ProRule" id="PRU00335"/>
    </source>
</evidence>
<dbReference type="Pfam" id="PF17937">
    <property type="entry name" value="TetR_C_28"/>
    <property type="match status" value="1"/>
</dbReference>
<dbReference type="PRINTS" id="PR00455">
    <property type="entry name" value="HTHTETR"/>
</dbReference>
<dbReference type="InterPro" id="IPR050109">
    <property type="entry name" value="HTH-type_TetR-like_transc_reg"/>
</dbReference>
<dbReference type="RefSeq" id="WP_113986343.1">
    <property type="nucleotide sequence ID" value="NZ_QMEY01000035.1"/>
</dbReference>
<organism evidence="6 7">
    <name type="scientific">Spongiactinospora rosea</name>
    <dbReference type="NCBI Taxonomy" id="2248750"/>
    <lineage>
        <taxon>Bacteria</taxon>
        <taxon>Bacillati</taxon>
        <taxon>Actinomycetota</taxon>
        <taxon>Actinomycetes</taxon>
        <taxon>Streptosporangiales</taxon>
        <taxon>Streptosporangiaceae</taxon>
        <taxon>Spongiactinospora</taxon>
    </lineage>
</organism>
<feature type="DNA-binding region" description="H-T-H motif" evidence="4">
    <location>
        <begin position="23"/>
        <end position="42"/>
    </location>
</feature>
<proteinExistence type="predicted"/>
<accession>A0A366LK56</accession>
<comment type="caution">
    <text evidence="6">The sequence shown here is derived from an EMBL/GenBank/DDBJ whole genome shotgun (WGS) entry which is preliminary data.</text>
</comment>
<evidence type="ECO:0000256" key="1">
    <source>
        <dbReference type="ARBA" id="ARBA00023015"/>
    </source>
</evidence>
<keyword evidence="2 4" id="KW-0238">DNA-binding</keyword>
<dbReference type="GO" id="GO:0003700">
    <property type="term" value="F:DNA-binding transcription factor activity"/>
    <property type="evidence" value="ECO:0007669"/>
    <property type="project" value="TreeGrafter"/>
</dbReference>
<keyword evidence="1" id="KW-0805">Transcription regulation</keyword>
<dbReference type="PROSITE" id="PS50977">
    <property type="entry name" value="HTH_TETR_2"/>
    <property type="match status" value="1"/>
</dbReference>
<dbReference type="Gene3D" id="1.10.357.10">
    <property type="entry name" value="Tetracycline Repressor, domain 2"/>
    <property type="match status" value="1"/>
</dbReference>
<evidence type="ECO:0000256" key="3">
    <source>
        <dbReference type="ARBA" id="ARBA00023163"/>
    </source>
</evidence>
<dbReference type="InterPro" id="IPR009057">
    <property type="entry name" value="Homeodomain-like_sf"/>
</dbReference>